<organism evidence="6 7">
    <name type="scientific">Botryobasidium botryosum (strain FD-172 SS1)</name>
    <dbReference type="NCBI Taxonomy" id="930990"/>
    <lineage>
        <taxon>Eukaryota</taxon>
        <taxon>Fungi</taxon>
        <taxon>Dikarya</taxon>
        <taxon>Basidiomycota</taxon>
        <taxon>Agaricomycotina</taxon>
        <taxon>Agaricomycetes</taxon>
        <taxon>Cantharellales</taxon>
        <taxon>Botryobasidiaceae</taxon>
        <taxon>Botryobasidium</taxon>
    </lineage>
</organism>
<dbReference type="PANTHER" id="PTHR16201:SF11">
    <property type="entry name" value="PQ-LOOP REPEAT-CONTAINING PROTEIN"/>
    <property type="match status" value="1"/>
</dbReference>
<dbReference type="Gene3D" id="1.20.1280.290">
    <property type="match status" value="2"/>
</dbReference>
<feature type="transmembrane region" description="Helical" evidence="5">
    <location>
        <begin position="159"/>
        <end position="179"/>
    </location>
</feature>
<dbReference type="Proteomes" id="UP000027195">
    <property type="component" value="Unassembled WGS sequence"/>
</dbReference>
<evidence type="ECO:0000256" key="5">
    <source>
        <dbReference type="SAM" id="Phobius"/>
    </source>
</evidence>
<feature type="transmembrane region" description="Helical" evidence="5">
    <location>
        <begin position="251"/>
        <end position="274"/>
    </location>
</feature>
<dbReference type="InterPro" id="IPR006603">
    <property type="entry name" value="PQ-loop_rpt"/>
</dbReference>
<dbReference type="InterPro" id="IPR051415">
    <property type="entry name" value="LAAT-1"/>
</dbReference>
<feature type="transmembrane region" description="Helical" evidence="5">
    <location>
        <begin position="51"/>
        <end position="72"/>
    </location>
</feature>
<keyword evidence="2 5" id="KW-0812">Transmembrane</keyword>
<dbReference type="InParanoid" id="A0A067MKM7"/>
<keyword evidence="7" id="KW-1185">Reference proteome</keyword>
<accession>A0A067MKM7</accession>
<feature type="transmembrane region" description="Helical" evidence="5">
    <location>
        <begin position="12"/>
        <end position="30"/>
    </location>
</feature>
<evidence type="ECO:0000256" key="2">
    <source>
        <dbReference type="ARBA" id="ARBA00022692"/>
    </source>
</evidence>
<proteinExistence type="predicted"/>
<evidence type="ECO:0000313" key="7">
    <source>
        <dbReference type="Proteomes" id="UP000027195"/>
    </source>
</evidence>
<dbReference type="SMART" id="SM00679">
    <property type="entry name" value="CTNS"/>
    <property type="match status" value="2"/>
</dbReference>
<dbReference type="GO" id="GO:0016020">
    <property type="term" value="C:membrane"/>
    <property type="evidence" value="ECO:0007669"/>
    <property type="project" value="UniProtKB-SubCell"/>
</dbReference>
<gene>
    <name evidence="6" type="ORF">BOTBODRAFT_34389</name>
</gene>
<feature type="transmembrane region" description="Helical" evidence="5">
    <location>
        <begin position="92"/>
        <end position="113"/>
    </location>
</feature>
<evidence type="ECO:0000256" key="3">
    <source>
        <dbReference type="ARBA" id="ARBA00022989"/>
    </source>
</evidence>
<dbReference type="OrthoDB" id="19344at2759"/>
<reference evidence="7" key="1">
    <citation type="journal article" date="2014" name="Proc. Natl. Acad. Sci. U.S.A.">
        <title>Extensive sampling of basidiomycete genomes demonstrates inadequacy of the white-rot/brown-rot paradigm for wood decay fungi.</title>
        <authorList>
            <person name="Riley R."/>
            <person name="Salamov A.A."/>
            <person name="Brown D.W."/>
            <person name="Nagy L.G."/>
            <person name="Floudas D."/>
            <person name="Held B.W."/>
            <person name="Levasseur A."/>
            <person name="Lombard V."/>
            <person name="Morin E."/>
            <person name="Otillar R."/>
            <person name="Lindquist E.A."/>
            <person name="Sun H."/>
            <person name="LaButti K.M."/>
            <person name="Schmutz J."/>
            <person name="Jabbour D."/>
            <person name="Luo H."/>
            <person name="Baker S.E."/>
            <person name="Pisabarro A.G."/>
            <person name="Walton J.D."/>
            <person name="Blanchette R.A."/>
            <person name="Henrissat B."/>
            <person name="Martin F."/>
            <person name="Cullen D."/>
            <person name="Hibbett D.S."/>
            <person name="Grigoriev I.V."/>
        </authorList>
    </citation>
    <scope>NUCLEOTIDE SEQUENCE [LARGE SCALE GENOMIC DNA]</scope>
    <source>
        <strain evidence="7">FD-172 SS1</strain>
    </source>
</reference>
<feature type="transmembrane region" description="Helical" evidence="5">
    <location>
        <begin position="191"/>
        <end position="208"/>
    </location>
</feature>
<sequence length="312" mass="34185">MNVLYEAKCEPVHDSVAASLSLFISLGLIVSYAPQHYRIISQRSSEGISPWFLLLGSTSCAAGMLNMVTLQWGVIKCCSKVGAASCIESLGGIIQVSLMWLLFTLILILYLIYFPPHLKFAYYQASATPNHIKACTCDACDQIRAGQVIETTPLWRQSVVLTWVVAIHFAFCFFVTLIIVATRTSLRTVEIWATFLGVTSALLAGIQYTPQLLYTYRARLVGAISVPMMCMQTPGAVIMCVSIAIRPGTNWTSWITYATAGTFQGTLLIMCIAWKIRQRKLGVDDFGRPLQSGSATANERTALINADGTASE</sequence>
<keyword evidence="4 5" id="KW-0472">Membrane</keyword>
<dbReference type="PANTHER" id="PTHR16201">
    <property type="entry name" value="SEVEN TRANSMEMBRANE PROTEIN 1-RELATED"/>
    <property type="match status" value="1"/>
</dbReference>
<evidence type="ECO:0000313" key="6">
    <source>
        <dbReference type="EMBL" id="KDQ12412.1"/>
    </source>
</evidence>
<evidence type="ECO:0000256" key="1">
    <source>
        <dbReference type="ARBA" id="ARBA00004141"/>
    </source>
</evidence>
<feature type="transmembrane region" description="Helical" evidence="5">
    <location>
        <begin position="220"/>
        <end position="245"/>
    </location>
</feature>
<comment type="subcellular location">
    <subcellularLocation>
        <location evidence="1">Membrane</location>
        <topology evidence="1">Multi-pass membrane protein</topology>
    </subcellularLocation>
</comment>
<name>A0A067MKM7_BOTB1</name>
<keyword evidence="3 5" id="KW-1133">Transmembrane helix</keyword>
<protein>
    <recommendedName>
        <fullName evidence="8">PQ loop repeat protein</fullName>
    </recommendedName>
</protein>
<dbReference type="EMBL" id="KL198050">
    <property type="protein sequence ID" value="KDQ12412.1"/>
    <property type="molecule type" value="Genomic_DNA"/>
</dbReference>
<evidence type="ECO:0000256" key="4">
    <source>
        <dbReference type="ARBA" id="ARBA00023136"/>
    </source>
</evidence>
<evidence type="ECO:0008006" key="8">
    <source>
        <dbReference type="Google" id="ProtNLM"/>
    </source>
</evidence>
<dbReference type="Pfam" id="PF04193">
    <property type="entry name" value="PQ-loop"/>
    <property type="match status" value="2"/>
</dbReference>
<dbReference type="HOGENOM" id="CLU_033734_2_0_1"/>
<dbReference type="AlphaFoldDB" id="A0A067MKM7"/>